<dbReference type="AlphaFoldDB" id="A0A368VN08"/>
<dbReference type="RefSeq" id="WP_114382966.1">
    <property type="nucleotide sequence ID" value="NZ_QPJD01000017.1"/>
</dbReference>
<accession>A0A368VN08</accession>
<sequence>MYVTVAAVPLAQESGLKNVIGVTVEAAFHIESFTITPTYSIDGNGEPQVEKMVQIHFRMIHSPPFYQETTDIITRLEQSAKGKVPLHILDSIENFVIEGQSKGYPRGYPLLWPYAELYHSEAKFLTITACGSRMGRPTLIAVAHSSGP</sequence>
<protein>
    <submittedName>
        <fullName evidence="1">Uncharacterized protein</fullName>
    </submittedName>
</protein>
<organism evidence="1 2">
    <name type="scientific">Paenibacillus prosopidis</name>
    <dbReference type="NCBI Taxonomy" id="630520"/>
    <lineage>
        <taxon>Bacteria</taxon>
        <taxon>Bacillati</taxon>
        <taxon>Bacillota</taxon>
        <taxon>Bacilli</taxon>
        <taxon>Bacillales</taxon>
        <taxon>Paenibacillaceae</taxon>
        <taxon>Paenibacillus</taxon>
    </lineage>
</organism>
<gene>
    <name evidence="1" type="ORF">DFP97_117109</name>
</gene>
<comment type="caution">
    <text evidence="1">The sequence shown here is derived from an EMBL/GenBank/DDBJ whole genome shotgun (WGS) entry which is preliminary data.</text>
</comment>
<dbReference type="Proteomes" id="UP000252415">
    <property type="component" value="Unassembled WGS sequence"/>
</dbReference>
<keyword evidence="2" id="KW-1185">Reference proteome</keyword>
<dbReference type="EMBL" id="QPJD01000017">
    <property type="protein sequence ID" value="RCW42385.1"/>
    <property type="molecule type" value="Genomic_DNA"/>
</dbReference>
<evidence type="ECO:0000313" key="2">
    <source>
        <dbReference type="Proteomes" id="UP000252415"/>
    </source>
</evidence>
<proteinExistence type="predicted"/>
<reference evidence="1 2" key="1">
    <citation type="submission" date="2018-07" db="EMBL/GenBank/DDBJ databases">
        <title>Genomic Encyclopedia of Type Strains, Phase III (KMG-III): the genomes of soil and plant-associated and newly described type strains.</title>
        <authorList>
            <person name="Whitman W."/>
        </authorList>
    </citation>
    <scope>NUCLEOTIDE SEQUENCE [LARGE SCALE GENOMIC DNA]</scope>
    <source>
        <strain evidence="1 2">CECT 7506</strain>
    </source>
</reference>
<evidence type="ECO:0000313" key="1">
    <source>
        <dbReference type="EMBL" id="RCW42385.1"/>
    </source>
</evidence>
<name>A0A368VN08_9BACL</name>